<feature type="transmembrane region" description="Helical" evidence="6">
    <location>
        <begin position="364"/>
        <end position="387"/>
    </location>
</feature>
<dbReference type="GO" id="GO:0022857">
    <property type="term" value="F:transmembrane transporter activity"/>
    <property type="evidence" value="ECO:0007669"/>
    <property type="project" value="InterPro"/>
</dbReference>
<feature type="transmembrane region" description="Helical" evidence="6">
    <location>
        <begin position="140"/>
        <end position="159"/>
    </location>
</feature>
<dbReference type="NCBIfam" id="NF002921">
    <property type="entry name" value="PRK03545.1"/>
    <property type="match status" value="1"/>
</dbReference>
<dbReference type="STRING" id="1203554.HMPREF1476_01527"/>
<dbReference type="InterPro" id="IPR011701">
    <property type="entry name" value="MFS"/>
</dbReference>
<feature type="transmembrane region" description="Helical" evidence="6">
    <location>
        <begin position="12"/>
        <end position="29"/>
    </location>
</feature>
<dbReference type="GeneID" id="64060684"/>
<organism evidence="8 9">
    <name type="scientific">Sutterella wadsworthensis HGA0223</name>
    <dbReference type="NCBI Taxonomy" id="1203554"/>
    <lineage>
        <taxon>Bacteria</taxon>
        <taxon>Pseudomonadati</taxon>
        <taxon>Pseudomonadota</taxon>
        <taxon>Betaproteobacteria</taxon>
        <taxon>Burkholderiales</taxon>
        <taxon>Sutterellaceae</taxon>
        <taxon>Sutterella</taxon>
    </lineage>
</organism>
<dbReference type="SUPFAM" id="SSF103473">
    <property type="entry name" value="MFS general substrate transporter"/>
    <property type="match status" value="1"/>
</dbReference>
<evidence type="ECO:0000256" key="2">
    <source>
        <dbReference type="ARBA" id="ARBA00022475"/>
    </source>
</evidence>
<evidence type="ECO:0000313" key="8">
    <source>
        <dbReference type="EMBL" id="EPD98488.1"/>
    </source>
</evidence>
<evidence type="ECO:0000256" key="3">
    <source>
        <dbReference type="ARBA" id="ARBA00022692"/>
    </source>
</evidence>
<dbReference type="PROSITE" id="PS50850">
    <property type="entry name" value="MFS"/>
    <property type="match status" value="1"/>
</dbReference>
<feature type="transmembrane region" description="Helical" evidence="6">
    <location>
        <begin position="49"/>
        <end position="75"/>
    </location>
</feature>
<evidence type="ECO:0000256" key="1">
    <source>
        <dbReference type="ARBA" id="ARBA00004651"/>
    </source>
</evidence>
<accession>S3BB01</accession>
<dbReference type="Proteomes" id="UP000014400">
    <property type="component" value="Unassembled WGS sequence"/>
</dbReference>
<dbReference type="InterPro" id="IPR020846">
    <property type="entry name" value="MFS_dom"/>
</dbReference>
<feature type="transmembrane region" description="Helical" evidence="6">
    <location>
        <begin position="339"/>
        <end position="358"/>
    </location>
</feature>
<evidence type="ECO:0000256" key="6">
    <source>
        <dbReference type="SAM" id="Phobius"/>
    </source>
</evidence>
<feature type="transmembrane region" description="Helical" evidence="6">
    <location>
        <begin position="249"/>
        <end position="267"/>
    </location>
</feature>
<comment type="subcellular location">
    <subcellularLocation>
        <location evidence="1">Cell membrane</location>
        <topology evidence="1">Multi-pass membrane protein</topology>
    </subcellularLocation>
</comment>
<dbReference type="RefSeq" id="WP_005429745.1">
    <property type="nucleotide sequence ID" value="NZ_KE150480.1"/>
</dbReference>
<sequence length="409" mass="43257">MSASQSAQTGFRAWIPVIGLAFAAFVFNTSEFLPVGLLPDMAASLNESVSFMGLVITGYAWVVSIMSLPLALLTARFERKKLLLFLLGLFAICHFAVLWVDSFWSLYATRIGVALAHSIFWSIMNPLAARMAPAGKRATGLAAVMGGTIVATVLGVPLGTKMGHLFGWAESFFVIGAAAFLVLMLLWYVLPQCPSRSAGSLKSLPVILKRPALLQLYGVTMITMLGQFTAYSFISPILEHSAGMSGSDVVDVLLLFGLAGIIGTVLSSKTVDRYPSASLTVPLVVLSMSLFLLVPLCSSWLSLVPLLLLWGAAQTAICMALSASVLVVASDAADVATSLYSGIFNIGIGGGAFVGSLVSQHFGFTPVAFVGGTFITISALFCLGVYFRTGSALLPHDDLSREVGEPHKL</sequence>
<evidence type="ECO:0000256" key="5">
    <source>
        <dbReference type="ARBA" id="ARBA00023136"/>
    </source>
</evidence>
<evidence type="ECO:0000259" key="7">
    <source>
        <dbReference type="PROSITE" id="PS50850"/>
    </source>
</evidence>
<keyword evidence="4 6" id="KW-1133">Transmembrane helix</keyword>
<keyword evidence="5 6" id="KW-0472">Membrane</keyword>
<dbReference type="AlphaFoldDB" id="S3BB01"/>
<dbReference type="Gene3D" id="1.20.1250.20">
    <property type="entry name" value="MFS general substrate transporter like domains"/>
    <property type="match status" value="1"/>
</dbReference>
<dbReference type="PATRIC" id="fig|1203554.3.peg.1602"/>
<dbReference type="eggNOG" id="COG2814">
    <property type="taxonomic scope" value="Bacteria"/>
</dbReference>
<dbReference type="Pfam" id="PF07690">
    <property type="entry name" value="MFS_1"/>
    <property type="match status" value="1"/>
</dbReference>
<feature type="transmembrane region" description="Helical" evidence="6">
    <location>
        <begin position="307"/>
        <end position="327"/>
    </location>
</feature>
<feature type="transmembrane region" description="Helical" evidence="6">
    <location>
        <begin position="211"/>
        <end position="234"/>
    </location>
</feature>
<feature type="transmembrane region" description="Helical" evidence="6">
    <location>
        <begin position="279"/>
        <end position="301"/>
    </location>
</feature>
<keyword evidence="3 6" id="KW-0812">Transmembrane</keyword>
<dbReference type="EMBL" id="ATCF01000022">
    <property type="protein sequence ID" value="EPD98488.1"/>
    <property type="molecule type" value="Genomic_DNA"/>
</dbReference>
<feature type="transmembrane region" description="Helical" evidence="6">
    <location>
        <begin position="106"/>
        <end position="128"/>
    </location>
</feature>
<name>S3BB01_9BURK</name>
<dbReference type="InterPro" id="IPR036259">
    <property type="entry name" value="MFS_trans_sf"/>
</dbReference>
<dbReference type="GO" id="GO:0005886">
    <property type="term" value="C:plasma membrane"/>
    <property type="evidence" value="ECO:0007669"/>
    <property type="project" value="UniProtKB-SubCell"/>
</dbReference>
<dbReference type="PANTHER" id="PTHR43124">
    <property type="entry name" value="PURINE EFFLUX PUMP PBUE"/>
    <property type="match status" value="1"/>
</dbReference>
<keyword evidence="2" id="KW-1003">Cell membrane</keyword>
<evidence type="ECO:0000313" key="9">
    <source>
        <dbReference type="Proteomes" id="UP000014400"/>
    </source>
</evidence>
<reference evidence="8 9" key="1">
    <citation type="submission" date="2013-04" db="EMBL/GenBank/DDBJ databases">
        <title>The Genome Sequence of Sutterella wadsworthensis HGA0223.</title>
        <authorList>
            <consortium name="The Broad Institute Genomics Platform"/>
            <person name="Earl A."/>
            <person name="Ward D."/>
            <person name="Feldgarden M."/>
            <person name="Gevers D."/>
            <person name="Schmidt T.M."/>
            <person name="Dover J."/>
            <person name="Dai D."/>
            <person name="Walker B."/>
            <person name="Young S."/>
            <person name="Zeng Q."/>
            <person name="Gargeya S."/>
            <person name="Fitzgerald M."/>
            <person name="Haas B."/>
            <person name="Abouelleil A."/>
            <person name="Allen A.W."/>
            <person name="Alvarado L."/>
            <person name="Arachchi H.M."/>
            <person name="Berlin A.M."/>
            <person name="Chapman S.B."/>
            <person name="Gainer-Dewar J."/>
            <person name="Goldberg J."/>
            <person name="Griggs A."/>
            <person name="Gujja S."/>
            <person name="Hansen M."/>
            <person name="Howarth C."/>
            <person name="Imamovic A."/>
            <person name="Ireland A."/>
            <person name="Larimer J."/>
            <person name="McCowan C."/>
            <person name="Murphy C."/>
            <person name="Pearson M."/>
            <person name="Poon T.W."/>
            <person name="Priest M."/>
            <person name="Roberts A."/>
            <person name="Saif S."/>
            <person name="Shea T."/>
            <person name="Sisk P."/>
            <person name="Sykes S."/>
            <person name="Wortman J."/>
            <person name="Nusbaum C."/>
            <person name="Birren B."/>
        </authorList>
    </citation>
    <scope>NUCLEOTIDE SEQUENCE [LARGE SCALE GENOMIC DNA]</scope>
    <source>
        <strain evidence="8 9">HGA0223</strain>
    </source>
</reference>
<dbReference type="HOGENOM" id="CLU_001265_61_1_4"/>
<feature type="domain" description="Major facilitator superfamily (MFS) profile" evidence="7">
    <location>
        <begin position="16"/>
        <end position="390"/>
    </location>
</feature>
<keyword evidence="9" id="KW-1185">Reference proteome</keyword>
<feature type="transmembrane region" description="Helical" evidence="6">
    <location>
        <begin position="171"/>
        <end position="190"/>
    </location>
</feature>
<feature type="transmembrane region" description="Helical" evidence="6">
    <location>
        <begin position="82"/>
        <end position="100"/>
    </location>
</feature>
<gene>
    <name evidence="8" type="ORF">HMPREF1476_01527</name>
</gene>
<evidence type="ECO:0000256" key="4">
    <source>
        <dbReference type="ARBA" id="ARBA00022989"/>
    </source>
</evidence>
<dbReference type="InterPro" id="IPR050189">
    <property type="entry name" value="MFS_Efflux_Transporters"/>
</dbReference>
<dbReference type="CDD" id="cd17324">
    <property type="entry name" value="MFS_NepI_like"/>
    <property type="match status" value="1"/>
</dbReference>
<dbReference type="PANTHER" id="PTHR43124:SF4">
    <property type="entry name" value="SUGAR EFFLUX TRANSPORTER"/>
    <property type="match status" value="1"/>
</dbReference>
<protein>
    <recommendedName>
        <fullName evidence="7">Major facilitator superfamily (MFS) profile domain-containing protein</fullName>
    </recommendedName>
</protein>
<proteinExistence type="predicted"/>
<comment type="caution">
    <text evidence="8">The sequence shown here is derived from an EMBL/GenBank/DDBJ whole genome shotgun (WGS) entry which is preliminary data.</text>
</comment>